<reference evidence="2 3" key="1">
    <citation type="journal article" date="2015" name="Sci. Rep.">
        <title>Chromosome-level genome map provides insights into diverse defense mechanisms in the medicinal fungus Ganoderma sinense.</title>
        <authorList>
            <person name="Zhu Y."/>
            <person name="Xu J."/>
            <person name="Sun C."/>
            <person name="Zhou S."/>
            <person name="Xu H."/>
            <person name="Nelson D.R."/>
            <person name="Qian J."/>
            <person name="Song J."/>
            <person name="Luo H."/>
            <person name="Xiang L."/>
            <person name="Li Y."/>
            <person name="Xu Z."/>
            <person name="Ji A."/>
            <person name="Wang L."/>
            <person name="Lu S."/>
            <person name="Hayward A."/>
            <person name="Sun W."/>
            <person name="Li X."/>
            <person name="Schwartz D.C."/>
            <person name="Wang Y."/>
            <person name="Chen S."/>
        </authorList>
    </citation>
    <scope>NUCLEOTIDE SEQUENCE [LARGE SCALE GENOMIC DNA]</scope>
    <source>
        <strain evidence="2 3">ZZ0214-1</strain>
    </source>
</reference>
<proteinExistence type="predicted"/>
<accession>A0A2G8S615</accession>
<protein>
    <submittedName>
        <fullName evidence="2">Uncharacterized protein</fullName>
    </submittedName>
</protein>
<feature type="compositionally biased region" description="Polar residues" evidence="1">
    <location>
        <begin position="92"/>
        <end position="108"/>
    </location>
</feature>
<feature type="region of interest" description="Disordered" evidence="1">
    <location>
        <begin position="26"/>
        <end position="131"/>
    </location>
</feature>
<evidence type="ECO:0000256" key="1">
    <source>
        <dbReference type="SAM" id="MobiDB-lite"/>
    </source>
</evidence>
<feature type="compositionally biased region" description="Low complexity" evidence="1">
    <location>
        <begin position="34"/>
        <end position="91"/>
    </location>
</feature>
<dbReference type="AlphaFoldDB" id="A0A2G8S615"/>
<dbReference type="Proteomes" id="UP000230002">
    <property type="component" value="Unassembled WGS sequence"/>
</dbReference>
<comment type="caution">
    <text evidence="2">The sequence shown here is derived from an EMBL/GenBank/DDBJ whole genome shotgun (WGS) entry which is preliminary data.</text>
</comment>
<evidence type="ECO:0000313" key="3">
    <source>
        <dbReference type="Proteomes" id="UP000230002"/>
    </source>
</evidence>
<sequence length="143" mass="14671">MLCLWAQLAHSSCIFVPAENRENGGGHAGLTRLVGSSTGGVTTTTCPSRRASSPTRSRPSGNGWPRTSSRVTSSTATADSPSTSSTGPSPSRLATESTPGRRATTSGKTAKPLMSSVMARTKPERDRTSLGSTGATFVCRAGV</sequence>
<dbReference type="EMBL" id="AYKW01000023">
    <property type="protein sequence ID" value="PIL29216.1"/>
    <property type="molecule type" value="Genomic_DNA"/>
</dbReference>
<name>A0A2G8S615_9APHY</name>
<evidence type="ECO:0000313" key="2">
    <source>
        <dbReference type="EMBL" id="PIL29216.1"/>
    </source>
</evidence>
<gene>
    <name evidence="2" type="ORF">GSI_09265</name>
</gene>
<keyword evidence="3" id="KW-1185">Reference proteome</keyword>
<organism evidence="2 3">
    <name type="scientific">Ganoderma sinense ZZ0214-1</name>
    <dbReference type="NCBI Taxonomy" id="1077348"/>
    <lineage>
        <taxon>Eukaryota</taxon>
        <taxon>Fungi</taxon>
        <taxon>Dikarya</taxon>
        <taxon>Basidiomycota</taxon>
        <taxon>Agaricomycotina</taxon>
        <taxon>Agaricomycetes</taxon>
        <taxon>Polyporales</taxon>
        <taxon>Polyporaceae</taxon>
        <taxon>Ganoderma</taxon>
    </lineage>
</organism>